<sequence>MPLCLTIIELEKASDSVETEVVVEAFDNQGIPTQYIKLLRELCSNFTPGISPFYKNIVIDVNRRVDGWQPHRLRLADDIVLITPSISQAERMLNGTNISECTSNVYLDRELNIMNDLTPELARRR</sequence>
<evidence type="ECO:0000313" key="1">
    <source>
        <dbReference type="EMBL" id="KAK6753943.1"/>
    </source>
</evidence>
<protein>
    <recommendedName>
        <fullName evidence="3">Reverse transcriptase domain-containing protein</fullName>
    </recommendedName>
</protein>
<dbReference type="Proteomes" id="UP001303046">
    <property type="component" value="Unassembled WGS sequence"/>
</dbReference>
<organism evidence="1 2">
    <name type="scientific">Necator americanus</name>
    <name type="common">Human hookworm</name>
    <dbReference type="NCBI Taxonomy" id="51031"/>
    <lineage>
        <taxon>Eukaryota</taxon>
        <taxon>Metazoa</taxon>
        <taxon>Ecdysozoa</taxon>
        <taxon>Nematoda</taxon>
        <taxon>Chromadorea</taxon>
        <taxon>Rhabditida</taxon>
        <taxon>Rhabditina</taxon>
        <taxon>Rhabditomorpha</taxon>
        <taxon>Strongyloidea</taxon>
        <taxon>Ancylostomatidae</taxon>
        <taxon>Bunostominae</taxon>
        <taxon>Necator</taxon>
    </lineage>
</organism>
<dbReference type="EMBL" id="JAVFWL010000005">
    <property type="protein sequence ID" value="KAK6753943.1"/>
    <property type="molecule type" value="Genomic_DNA"/>
</dbReference>
<keyword evidence="2" id="KW-1185">Reference proteome</keyword>
<evidence type="ECO:0008006" key="3">
    <source>
        <dbReference type="Google" id="ProtNLM"/>
    </source>
</evidence>
<name>A0ABR1DU45_NECAM</name>
<reference evidence="1 2" key="1">
    <citation type="submission" date="2023-08" db="EMBL/GenBank/DDBJ databases">
        <title>A Necator americanus chromosomal reference genome.</title>
        <authorList>
            <person name="Ilik V."/>
            <person name="Petrzelkova K.J."/>
            <person name="Pardy F."/>
            <person name="Fuh T."/>
            <person name="Niatou-Singa F.S."/>
            <person name="Gouil Q."/>
            <person name="Baker L."/>
            <person name="Ritchie M.E."/>
            <person name="Jex A.R."/>
            <person name="Gazzola D."/>
            <person name="Li H."/>
            <person name="Toshio Fujiwara R."/>
            <person name="Zhan B."/>
            <person name="Aroian R.V."/>
            <person name="Pafco B."/>
            <person name="Schwarz E.M."/>
        </authorList>
    </citation>
    <scope>NUCLEOTIDE SEQUENCE [LARGE SCALE GENOMIC DNA]</scope>
    <source>
        <strain evidence="1 2">Aroian</strain>
        <tissue evidence="1">Whole animal</tissue>
    </source>
</reference>
<accession>A0ABR1DU45</accession>
<comment type="caution">
    <text evidence="1">The sequence shown here is derived from an EMBL/GenBank/DDBJ whole genome shotgun (WGS) entry which is preliminary data.</text>
</comment>
<proteinExistence type="predicted"/>
<gene>
    <name evidence="1" type="primary">Necator_chrV.g17914</name>
    <name evidence="1" type="ORF">RB195_013124</name>
</gene>
<evidence type="ECO:0000313" key="2">
    <source>
        <dbReference type="Proteomes" id="UP001303046"/>
    </source>
</evidence>